<dbReference type="Proteomes" id="UP000002489">
    <property type="component" value="Unassembled WGS sequence"/>
</dbReference>
<organism evidence="9 10">
    <name type="scientific">Fusarium oxysporum (strain Fo5176)</name>
    <name type="common">Fusarium vascular wilt</name>
    <dbReference type="NCBI Taxonomy" id="660025"/>
    <lineage>
        <taxon>Eukaryota</taxon>
        <taxon>Fungi</taxon>
        <taxon>Dikarya</taxon>
        <taxon>Ascomycota</taxon>
        <taxon>Pezizomycotina</taxon>
        <taxon>Sordariomycetes</taxon>
        <taxon>Hypocreomycetidae</taxon>
        <taxon>Hypocreales</taxon>
        <taxon>Nectriaceae</taxon>
        <taxon>Fusarium</taxon>
        <taxon>Fusarium oxysporum species complex</taxon>
    </lineage>
</organism>
<reference evidence="10" key="1">
    <citation type="journal article" date="2012" name="Mol. Plant Microbe Interact.">
        <title>A highly conserved effector in Fusarium oxysporum is required for full virulence on Arabidopsis.</title>
        <authorList>
            <person name="Thatcher L.F."/>
            <person name="Gardiner D.M."/>
            <person name="Kazan K."/>
            <person name="Manners J."/>
        </authorList>
    </citation>
    <scope>NUCLEOTIDE SEQUENCE [LARGE SCALE GENOMIC DNA]</scope>
    <source>
        <strain evidence="10">Fo5176</strain>
    </source>
</reference>
<dbReference type="SUPFAM" id="SSF53067">
    <property type="entry name" value="Actin-like ATPase domain"/>
    <property type="match status" value="2"/>
</dbReference>
<dbReference type="STRING" id="426428.A0A0D2XL15"/>
<dbReference type="Pfam" id="PF00349">
    <property type="entry name" value="Hexokinase_1"/>
    <property type="match status" value="1"/>
</dbReference>
<evidence type="ECO:0000259" key="7">
    <source>
        <dbReference type="Pfam" id="PF00349"/>
    </source>
</evidence>
<keyword evidence="5 6" id="KW-0067">ATP-binding</keyword>
<dbReference type="VEuPathDB" id="FungiDB:FOXG_04639"/>
<evidence type="ECO:0000256" key="3">
    <source>
        <dbReference type="ARBA" id="ARBA00022741"/>
    </source>
</evidence>
<evidence type="ECO:0000256" key="4">
    <source>
        <dbReference type="ARBA" id="ARBA00022777"/>
    </source>
</evidence>
<evidence type="ECO:0000256" key="2">
    <source>
        <dbReference type="ARBA" id="ARBA00022679"/>
    </source>
</evidence>
<keyword evidence="4 6" id="KW-0418">Kinase</keyword>
<proteinExistence type="inferred from homology"/>
<feature type="domain" description="Hexokinase C-terminal" evidence="8">
    <location>
        <begin position="151"/>
        <end position="236"/>
    </location>
</feature>
<gene>
    <name evidence="9" type="primary">28946671</name>
</gene>
<evidence type="ECO:0000313" key="10">
    <source>
        <dbReference type="Proteomes" id="UP000002489"/>
    </source>
</evidence>
<reference evidence="9" key="2">
    <citation type="submission" date="2025-08" db="UniProtKB">
        <authorList>
            <consortium name="EnsemblFungi"/>
        </authorList>
    </citation>
    <scope>IDENTIFICATION</scope>
    <source>
        <strain evidence="9">4287 / CBS 123668 / FGSC 9935 / NRRL 34936</strain>
    </source>
</reference>
<evidence type="ECO:0000256" key="5">
    <source>
        <dbReference type="ARBA" id="ARBA00022840"/>
    </source>
</evidence>
<dbReference type="GO" id="GO:0004340">
    <property type="term" value="F:glucokinase activity"/>
    <property type="evidence" value="ECO:0007669"/>
    <property type="project" value="TreeGrafter"/>
</dbReference>
<dbReference type="InterPro" id="IPR022673">
    <property type="entry name" value="Hexokinase_C"/>
</dbReference>
<dbReference type="PANTHER" id="PTHR19443">
    <property type="entry name" value="HEXOKINASE"/>
    <property type="match status" value="1"/>
</dbReference>
<dbReference type="InterPro" id="IPR001312">
    <property type="entry name" value="Hexokinase"/>
</dbReference>
<evidence type="ECO:0000259" key="8">
    <source>
        <dbReference type="Pfam" id="PF03727"/>
    </source>
</evidence>
<comment type="similarity">
    <text evidence="1 6">Belongs to the hexokinase family.</text>
</comment>
<dbReference type="GO" id="GO:0005739">
    <property type="term" value="C:mitochondrion"/>
    <property type="evidence" value="ECO:0007669"/>
    <property type="project" value="TreeGrafter"/>
</dbReference>
<dbReference type="UniPathway" id="UPA00109">
    <property type="reaction ID" value="UER00180"/>
</dbReference>
<keyword evidence="6" id="KW-0324">Glycolysis</keyword>
<feature type="domain" description="Hexokinase N-terminal" evidence="7">
    <location>
        <begin position="4"/>
        <end position="83"/>
    </location>
</feature>
<keyword evidence="3 6" id="KW-0547">Nucleotide-binding</keyword>
<dbReference type="GO" id="GO:0005829">
    <property type="term" value="C:cytosol"/>
    <property type="evidence" value="ECO:0007669"/>
    <property type="project" value="TreeGrafter"/>
</dbReference>
<name>A0A0D2XL15_FUSOF</name>
<dbReference type="GO" id="GO:0001678">
    <property type="term" value="P:intracellular glucose homeostasis"/>
    <property type="evidence" value="ECO:0007669"/>
    <property type="project" value="InterPro"/>
</dbReference>
<evidence type="ECO:0000313" key="9">
    <source>
        <dbReference type="EnsemblFungi" id="FOXG_04639P0"/>
    </source>
</evidence>
<dbReference type="GO" id="GO:0008865">
    <property type="term" value="F:fructokinase activity"/>
    <property type="evidence" value="ECO:0007669"/>
    <property type="project" value="TreeGrafter"/>
</dbReference>
<dbReference type="Gene3D" id="3.40.367.20">
    <property type="match status" value="2"/>
</dbReference>
<dbReference type="Pfam" id="PF03727">
    <property type="entry name" value="Hexokinase_2"/>
    <property type="match status" value="1"/>
</dbReference>
<dbReference type="EC" id="2.7.1.-" evidence="6"/>
<dbReference type="GO" id="GO:0006006">
    <property type="term" value="P:glucose metabolic process"/>
    <property type="evidence" value="ECO:0007669"/>
    <property type="project" value="TreeGrafter"/>
</dbReference>
<accession>A0A0D2XL15</accession>
<dbReference type="AlphaFoldDB" id="A0A0D2XL15"/>
<dbReference type="GO" id="GO:0006096">
    <property type="term" value="P:glycolytic process"/>
    <property type="evidence" value="ECO:0007669"/>
    <property type="project" value="UniProtKB-UniPathway"/>
</dbReference>
<dbReference type="PANTHER" id="PTHR19443:SF30">
    <property type="entry name" value="GLUCOKINASE-1-RELATED"/>
    <property type="match status" value="1"/>
</dbReference>
<dbReference type="InterPro" id="IPR022672">
    <property type="entry name" value="Hexokinase_N"/>
</dbReference>
<dbReference type="EnsemblFungi" id="FOXG_04639T0">
    <property type="protein sequence ID" value="FOXG_04639P0"/>
    <property type="gene ID" value="FOXG_04639"/>
</dbReference>
<dbReference type="GO" id="GO:0005536">
    <property type="term" value="F:D-glucose binding"/>
    <property type="evidence" value="ECO:0007669"/>
    <property type="project" value="InterPro"/>
</dbReference>
<protein>
    <recommendedName>
        <fullName evidence="6">Phosphotransferase</fullName>
        <ecNumber evidence="6">2.7.1.-</ecNumber>
    </recommendedName>
</protein>
<dbReference type="Gene3D" id="3.30.420.40">
    <property type="match status" value="2"/>
</dbReference>
<dbReference type="InterPro" id="IPR043129">
    <property type="entry name" value="ATPase_NBD"/>
</dbReference>
<evidence type="ECO:0000256" key="6">
    <source>
        <dbReference type="RuleBase" id="RU362007"/>
    </source>
</evidence>
<evidence type="ECO:0000256" key="1">
    <source>
        <dbReference type="ARBA" id="ARBA00009225"/>
    </source>
</evidence>
<sequence length="237" mass="26333">MYGDMTFKLAFTKVTISMGLMLAKTAEELCAFLATQIEDSLELHHPEHYTTIVRKRQTPNDPSIFEDKVFQLGFTFSFLVQQLQEIDKRVLLVRVAALVNDTVSRLMARSYTASGKTRKLLGVTFDTGTNGAHIEKLANIQKPIQGKSTSLQLEDVLDSHALSVDDTRTFKEIANSVVHRAARLSSISLAAIPIHRGALNHGTNDEPVDIGVDSSVIEHYPFYLDMVYEGLRAILGI</sequence>
<dbReference type="GO" id="GO:0005524">
    <property type="term" value="F:ATP binding"/>
    <property type="evidence" value="ECO:0007669"/>
    <property type="project" value="UniProtKB-UniRule"/>
</dbReference>
<keyword evidence="2 6" id="KW-0808">Transferase</keyword>